<comment type="caution">
    <text evidence="2">The sequence shown here is derived from an EMBL/GenBank/DDBJ whole genome shotgun (WGS) entry which is preliminary data.</text>
</comment>
<dbReference type="OrthoDB" id="7391570at2"/>
<dbReference type="AlphaFoldDB" id="A0A1E5Q8Y1"/>
<dbReference type="STRING" id="28181.BEN30_08415"/>
<keyword evidence="3" id="KW-1185">Reference proteome</keyword>
<dbReference type="RefSeq" id="WP_069957604.1">
    <property type="nucleotide sequence ID" value="NZ_MCGG01000020.1"/>
</dbReference>
<sequence>MTDTAPTTVTSTTVACDGDHTVGGHPRVYVKLDPHTHKAVCPYCSQVFVLDANAKVQAH</sequence>
<reference evidence="3" key="1">
    <citation type="submission" date="2016-07" db="EMBL/GenBank/DDBJ databases">
        <authorList>
            <person name="Florea S."/>
            <person name="Webb J.S."/>
            <person name="Jaromczyk J."/>
            <person name="Schardl C.L."/>
        </authorList>
    </citation>
    <scope>NUCLEOTIDE SEQUENCE [LARGE SCALE GENOMIC DNA]</scope>
    <source>
        <strain evidence="3">MV-1</strain>
    </source>
</reference>
<evidence type="ECO:0000313" key="2">
    <source>
        <dbReference type="EMBL" id="OEJ67744.1"/>
    </source>
</evidence>
<name>A0A1E5Q8Y1_9PROT</name>
<evidence type="ECO:0000259" key="1">
    <source>
        <dbReference type="Pfam" id="PF10276"/>
    </source>
</evidence>
<evidence type="ECO:0000313" key="3">
    <source>
        <dbReference type="Proteomes" id="UP000095347"/>
    </source>
</evidence>
<dbReference type="Proteomes" id="UP000095347">
    <property type="component" value="Unassembled WGS sequence"/>
</dbReference>
<gene>
    <name evidence="2" type="ORF">BEN30_08415</name>
</gene>
<dbReference type="EMBL" id="MCGG01000020">
    <property type="protein sequence ID" value="OEJ67744.1"/>
    <property type="molecule type" value="Genomic_DNA"/>
</dbReference>
<proteinExistence type="predicted"/>
<feature type="domain" description="Zinc finger CHCC-type" evidence="1">
    <location>
        <begin position="12"/>
        <end position="48"/>
    </location>
</feature>
<protein>
    <recommendedName>
        <fullName evidence="1">Zinc finger CHCC-type domain-containing protein</fullName>
    </recommendedName>
</protein>
<dbReference type="InterPro" id="IPR019401">
    <property type="entry name" value="Znf_CHCC"/>
</dbReference>
<dbReference type="Pfam" id="PF10276">
    <property type="entry name" value="zf-CHCC"/>
    <property type="match status" value="1"/>
</dbReference>
<organism evidence="2 3">
    <name type="scientific">Magnetovibrio blakemorei</name>
    <dbReference type="NCBI Taxonomy" id="28181"/>
    <lineage>
        <taxon>Bacteria</taxon>
        <taxon>Pseudomonadati</taxon>
        <taxon>Pseudomonadota</taxon>
        <taxon>Alphaproteobacteria</taxon>
        <taxon>Rhodospirillales</taxon>
        <taxon>Magnetovibrionaceae</taxon>
        <taxon>Magnetovibrio</taxon>
    </lineage>
</organism>
<dbReference type="Gene3D" id="2.60.260.40">
    <property type="entry name" value="q5lls5 like domains"/>
    <property type="match status" value="1"/>
</dbReference>
<accession>A0A1E5Q8Y1</accession>